<dbReference type="InterPro" id="IPR041373">
    <property type="entry name" value="RT_RNaseH"/>
</dbReference>
<dbReference type="InterPro" id="IPR050951">
    <property type="entry name" value="Retrovirus_Pol_polyprotein"/>
</dbReference>
<dbReference type="Gene3D" id="3.10.10.10">
    <property type="entry name" value="HIV Type 1 Reverse Transcriptase, subunit A, domain 1"/>
    <property type="match status" value="1"/>
</dbReference>
<dbReference type="CDD" id="cd01647">
    <property type="entry name" value="RT_LTR"/>
    <property type="match status" value="1"/>
</dbReference>
<dbReference type="InterPro" id="IPR043502">
    <property type="entry name" value="DNA/RNA_pol_sf"/>
</dbReference>
<dbReference type="EC" id="3.1.26.4" evidence="2"/>
<proteinExistence type="inferred from homology"/>
<feature type="domain" description="CCHC-type" evidence="10">
    <location>
        <begin position="94"/>
        <end position="110"/>
    </location>
</feature>
<accession>A0A8P4KIQ2</accession>
<dbReference type="InterPro" id="IPR043128">
    <property type="entry name" value="Rev_trsase/Diguanyl_cyclase"/>
</dbReference>
<dbReference type="InterPro" id="IPR001878">
    <property type="entry name" value="Znf_CCHC"/>
</dbReference>
<dbReference type="GO" id="GO:0004523">
    <property type="term" value="F:RNA-DNA hybrid ribonuclease activity"/>
    <property type="evidence" value="ECO:0007669"/>
    <property type="project" value="UniProtKB-EC"/>
</dbReference>
<dbReference type="Gene3D" id="4.10.60.10">
    <property type="entry name" value="Zinc finger, CCHC-type"/>
    <property type="match status" value="1"/>
</dbReference>
<keyword evidence="4" id="KW-0548">Nucleotidyltransferase</keyword>
<dbReference type="GO" id="GO:0003676">
    <property type="term" value="F:nucleic acid binding"/>
    <property type="evidence" value="ECO:0007669"/>
    <property type="project" value="InterPro"/>
</dbReference>
<name>A0A8P4KIQ2_DICLA</name>
<evidence type="ECO:0000259" key="10">
    <source>
        <dbReference type="PROSITE" id="PS50158"/>
    </source>
</evidence>
<evidence type="ECO:0000256" key="5">
    <source>
        <dbReference type="ARBA" id="ARBA00022722"/>
    </source>
</evidence>
<evidence type="ECO:0000256" key="4">
    <source>
        <dbReference type="ARBA" id="ARBA00022695"/>
    </source>
</evidence>
<protein>
    <recommendedName>
        <fullName evidence="2">ribonuclease H</fullName>
        <ecNumber evidence="2">3.1.26.4</ecNumber>
    </recommendedName>
</protein>
<dbReference type="PROSITE" id="PS50158">
    <property type="entry name" value="ZF_CCHC"/>
    <property type="match status" value="1"/>
</dbReference>
<dbReference type="PANTHER" id="PTHR37984:SF13">
    <property type="entry name" value="RIBONUCLEASE H"/>
    <property type="match status" value="1"/>
</dbReference>
<keyword evidence="8" id="KW-0695">RNA-directed DNA polymerase</keyword>
<evidence type="ECO:0000256" key="9">
    <source>
        <dbReference type="PROSITE-ProRule" id="PRU00047"/>
    </source>
</evidence>
<dbReference type="GO" id="GO:0003964">
    <property type="term" value="F:RNA-directed DNA polymerase activity"/>
    <property type="evidence" value="ECO:0007669"/>
    <property type="project" value="UniProtKB-KW"/>
</dbReference>
<organism evidence="12 13">
    <name type="scientific">Dicentrarchus labrax</name>
    <name type="common">European seabass</name>
    <name type="synonym">Morone labrax</name>
    <dbReference type="NCBI Taxonomy" id="13489"/>
    <lineage>
        <taxon>Eukaryota</taxon>
        <taxon>Metazoa</taxon>
        <taxon>Chordata</taxon>
        <taxon>Craniata</taxon>
        <taxon>Vertebrata</taxon>
        <taxon>Euteleostomi</taxon>
        <taxon>Actinopterygii</taxon>
        <taxon>Neopterygii</taxon>
        <taxon>Teleostei</taxon>
        <taxon>Neoteleostei</taxon>
        <taxon>Acanthomorphata</taxon>
        <taxon>Eupercaria</taxon>
        <taxon>Moronidae</taxon>
        <taxon>Dicentrarchus</taxon>
    </lineage>
</organism>
<dbReference type="AlphaFoldDB" id="A0A8P4KIQ2"/>
<evidence type="ECO:0000256" key="8">
    <source>
        <dbReference type="ARBA" id="ARBA00022918"/>
    </source>
</evidence>
<evidence type="ECO:0000313" key="12">
    <source>
        <dbReference type="Ensembl" id="ENSDLAP00005070449.1"/>
    </source>
</evidence>
<keyword evidence="13" id="KW-1185">Reference proteome</keyword>
<comment type="similarity">
    <text evidence="1">Belongs to the beta type-B retroviral polymerase family. HERV class-II K(HML-2) pol subfamily.</text>
</comment>
<dbReference type="FunFam" id="3.30.70.270:FF:000026">
    <property type="entry name" value="Transposon Ty3-G Gag-Pol polyprotein"/>
    <property type="match status" value="1"/>
</dbReference>
<dbReference type="GeneTree" id="ENSGT01140000282569"/>
<keyword evidence="3" id="KW-0808">Transferase</keyword>
<keyword evidence="9" id="KW-0479">Metal-binding</keyword>
<dbReference type="FunFam" id="3.10.20.370:FF:000001">
    <property type="entry name" value="Retrovirus-related Pol polyprotein from transposon 17.6-like protein"/>
    <property type="match status" value="1"/>
</dbReference>
<dbReference type="PROSITE" id="PS50878">
    <property type="entry name" value="RT_POL"/>
    <property type="match status" value="1"/>
</dbReference>
<evidence type="ECO:0000256" key="1">
    <source>
        <dbReference type="ARBA" id="ARBA00010879"/>
    </source>
</evidence>
<evidence type="ECO:0000256" key="6">
    <source>
        <dbReference type="ARBA" id="ARBA00022759"/>
    </source>
</evidence>
<keyword evidence="6" id="KW-0255">Endonuclease</keyword>
<keyword evidence="9" id="KW-0862">Zinc</keyword>
<dbReference type="SUPFAM" id="SSF56672">
    <property type="entry name" value="DNA/RNA polymerases"/>
    <property type="match status" value="1"/>
</dbReference>
<dbReference type="Ensembl" id="ENSDLAT00005076847.1">
    <property type="protein sequence ID" value="ENSDLAP00005070449.1"/>
    <property type="gene ID" value="ENSDLAG00005031948.1"/>
</dbReference>
<keyword evidence="9" id="KW-0863">Zinc-finger</keyword>
<dbReference type="Pfam" id="PF17917">
    <property type="entry name" value="RT_RNaseH"/>
    <property type="match status" value="1"/>
</dbReference>
<keyword evidence="5" id="KW-0540">Nuclease</keyword>
<evidence type="ECO:0000256" key="7">
    <source>
        <dbReference type="ARBA" id="ARBA00022801"/>
    </source>
</evidence>
<keyword evidence="7" id="KW-0378">Hydrolase</keyword>
<feature type="domain" description="Reverse transcriptase" evidence="11">
    <location>
        <begin position="312"/>
        <end position="490"/>
    </location>
</feature>
<dbReference type="PANTHER" id="PTHR37984">
    <property type="entry name" value="PROTEIN CBG26694"/>
    <property type="match status" value="1"/>
</dbReference>
<dbReference type="Gene3D" id="3.30.70.270">
    <property type="match status" value="2"/>
</dbReference>
<dbReference type="CDD" id="cd09274">
    <property type="entry name" value="RNase_HI_RT_Ty3"/>
    <property type="match status" value="1"/>
</dbReference>
<reference evidence="12" key="1">
    <citation type="submission" date="2025-08" db="UniProtKB">
        <authorList>
            <consortium name="Ensembl"/>
        </authorList>
    </citation>
    <scope>IDENTIFICATION</scope>
</reference>
<evidence type="ECO:0000256" key="3">
    <source>
        <dbReference type="ARBA" id="ARBA00022679"/>
    </source>
</evidence>
<dbReference type="Proteomes" id="UP000694389">
    <property type="component" value="Unassembled WGS sequence"/>
</dbReference>
<dbReference type="GO" id="GO:0008270">
    <property type="term" value="F:zinc ion binding"/>
    <property type="evidence" value="ECO:0007669"/>
    <property type="project" value="UniProtKB-KW"/>
</dbReference>
<evidence type="ECO:0000313" key="13">
    <source>
        <dbReference type="Proteomes" id="UP000694389"/>
    </source>
</evidence>
<reference evidence="12" key="2">
    <citation type="submission" date="2025-09" db="UniProtKB">
        <authorList>
            <consortium name="Ensembl"/>
        </authorList>
    </citation>
    <scope>IDENTIFICATION</scope>
</reference>
<evidence type="ECO:0000256" key="2">
    <source>
        <dbReference type="ARBA" id="ARBA00012180"/>
    </source>
</evidence>
<dbReference type="InterPro" id="IPR000477">
    <property type="entry name" value="RT_dom"/>
</dbReference>
<evidence type="ECO:0000259" key="11">
    <source>
        <dbReference type="PROSITE" id="PS50878"/>
    </source>
</evidence>
<sequence length="778" mass="88685">MLRDRLVCGINDDRIQRRLLSETALTFESALSLAQAMESANKNVQDLQMKVGAMSCNAMKSGESKSYGKVQIDKECYRCKGKHAPTDCRFKKEKCHACGMIGHIARACRNKKKDNAEKWTDRRPREGRGRRFKQERKVHYCSSRVAEESDEDQPLSLYHVQGEDGEEREPPYKVCMDLNGEPVTFEVDTGFWILDSPPLKRIHLDLIKILPIIVVKGRGPNLLGRWWLKHVKLDWAEIKSHVQHITNQPQSLTLQQVLTKHEEVFKKELGTLKGFKATIQVPADATPRFYRPRSVPYAMKPKVDAEIERLIKEDIITPVKYSDWAAPVVPLLKPDGDCRLCGDYKLTVNRVSTLEQYPIPKVEDLLPVLAGGQQFTKLDMSHAYQQIQMDDQSKKYLTVNTHRGMFTYNRLPFGVSSAPAIFQRTMEGVLQGIPQVAVYLDDILVTGATREMHLRNLDEVLTRLEDAGLRLKRTKCTLLADEVKYLGYKVDAKGVHTVENKVKAVVDAPTPTSVTELKAYLGLLNYYNRFLPNLSTLLAPLYYLLKKNVSWEWSESQNEAFLKSKDLLKSANVLVHYSGDKDLILACDASPYRVGAVLSHRLDNGTEKPIGFVSRTLTPAEGKYSQLNKEGLAVIFGIKRFHKYLYGRNFTIVTDHKPLISLFNETKPVPQMVSPRVQRWAVWLRAYEYHIVYRPGKQNANADALSRLPLPEARPAVGGEEELVLMLDVMDDAPVSTEQVRQWTAKDVTLLHVHEFVLRGWPAAVEPQFMPYFTRRLE</sequence>
<dbReference type="Pfam" id="PF00078">
    <property type="entry name" value="RVT_1"/>
    <property type="match status" value="1"/>
</dbReference>